<proteinExistence type="predicted"/>
<comment type="caution">
    <text evidence="3">The sequence shown here is derived from an EMBL/GenBank/DDBJ whole genome shotgun (WGS) entry which is preliminary data.</text>
</comment>
<organism evidence="3 4">
    <name type="scientific">Bifidobacterium myosotis</name>
    <dbReference type="NCBI Taxonomy" id="1630166"/>
    <lineage>
        <taxon>Bacteria</taxon>
        <taxon>Bacillati</taxon>
        <taxon>Actinomycetota</taxon>
        <taxon>Actinomycetes</taxon>
        <taxon>Bifidobacteriales</taxon>
        <taxon>Bifidobacteriaceae</taxon>
        <taxon>Bifidobacterium</taxon>
    </lineage>
</organism>
<reference evidence="3 4" key="1">
    <citation type="journal article" date="2019" name="Syst. Appl. Microbiol.">
        <title>Characterization of Bifidobacterium species in feaces of the Egyptian fruit bat: Description of B. vespertilionis sp. nov. and B. rousetti sp. nov.</title>
        <authorList>
            <person name="Modesto M."/>
            <person name="Satti M."/>
            <person name="Watanabe K."/>
            <person name="Puglisi E."/>
            <person name="Morelli L."/>
            <person name="Huang C.-H."/>
            <person name="Liou J.-S."/>
            <person name="Miyashita M."/>
            <person name="Tamura T."/>
            <person name="Saito S."/>
            <person name="Mori K."/>
            <person name="Huang L."/>
            <person name="Sciavilla P."/>
            <person name="Sandri C."/>
            <person name="Spiezio C."/>
            <person name="Vitali F."/>
            <person name="Cavalieri D."/>
            <person name="Perpetuini G."/>
            <person name="Tofalo R."/>
            <person name="Bonetti A."/>
            <person name="Arita M."/>
            <person name="Mattarelli P."/>
        </authorList>
    </citation>
    <scope>NUCLEOTIDE SEQUENCE [LARGE SCALE GENOMIC DNA]</scope>
    <source>
        <strain evidence="3 4">RST17</strain>
    </source>
</reference>
<dbReference type="PROSITE" id="PS51257">
    <property type="entry name" value="PROKAR_LIPOPROTEIN"/>
    <property type="match status" value="1"/>
</dbReference>
<evidence type="ECO:0000313" key="4">
    <source>
        <dbReference type="Proteomes" id="UP000410049"/>
    </source>
</evidence>
<accession>A0A5M9ZLD0</accession>
<dbReference type="RefSeq" id="WP_150379289.1">
    <property type="nucleotide sequence ID" value="NZ_RZUH01000004.1"/>
</dbReference>
<feature type="signal peptide" evidence="2">
    <location>
        <begin position="1"/>
        <end position="23"/>
    </location>
</feature>
<evidence type="ECO:0000313" key="3">
    <source>
        <dbReference type="EMBL" id="KAA8828123.1"/>
    </source>
</evidence>
<feature type="compositionally biased region" description="Acidic residues" evidence="1">
    <location>
        <begin position="50"/>
        <end position="92"/>
    </location>
</feature>
<keyword evidence="2" id="KW-0732">Signal</keyword>
<dbReference type="Proteomes" id="UP000410049">
    <property type="component" value="Unassembled WGS sequence"/>
</dbReference>
<dbReference type="EMBL" id="RZUH01000004">
    <property type="protein sequence ID" value="KAA8828123.1"/>
    <property type="molecule type" value="Genomic_DNA"/>
</dbReference>
<feature type="chain" id="PRO_5039620996" evidence="2">
    <location>
        <begin position="24"/>
        <end position="92"/>
    </location>
</feature>
<sequence>MSSNPKRLLIALALGLGLLAGVAACGPVPGHDAPADGTAVVNDGGSKDDVNDDADDSDDAEDADDDADDSDDDAGDDTDDSDDGSDDDADDR</sequence>
<evidence type="ECO:0000256" key="2">
    <source>
        <dbReference type="SAM" id="SignalP"/>
    </source>
</evidence>
<evidence type="ECO:0000256" key="1">
    <source>
        <dbReference type="SAM" id="MobiDB-lite"/>
    </source>
</evidence>
<gene>
    <name evidence="3" type="ORF">EMO91_06695</name>
</gene>
<name>A0A5M9ZLD0_9BIFI</name>
<feature type="region of interest" description="Disordered" evidence="1">
    <location>
        <begin position="25"/>
        <end position="92"/>
    </location>
</feature>
<protein>
    <submittedName>
        <fullName evidence="3">DNA primase</fullName>
    </submittedName>
</protein>
<dbReference type="AlphaFoldDB" id="A0A5M9ZLD0"/>